<sequence>MTDHKERGCLFPFQIIEKALNLLLGKTFSKNDHDNSDRPNKPKPKPPVPINNEITRPLLIARFDNIKYELCGKKIVLDSITLIGCHTKPSNAYNEMMKLIEKVYSSVLKEFIENLVIILDDLNANFTRKLTSEFNEGLIRKGLVYSI</sequence>
<reference evidence="1" key="1">
    <citation type="submission" date="2021-06" db="EMBL/GenBank/DDBJ databases">
        <authorList>
            <person name="Kallberg Y."/>
            <person name="Tangrot J."/>
            <person name="Rosling A."/>
        </authorList>
    </citation>
    <scope>NUCLEOTIDE SEQUENCE</scope>
    <source>
        <strain evidence="1">IL203A</strain>
    </source>
</reference>
<dbReference type="EMBL" id="CAJVPU010022310">
    <property type="protein sequence ID" value="CAG8685091.1"/>
    <property type="molecule type" value="Genomic_DNA"/>
</dbReference>
<protein>
    <submittedName>
        <fullName evidence="1">4159_t:CDS:1</fullName>
    </submittedName>
</protein>
<dbReference type="Proteomes" id="UP000789702">
    <property type="component" value="Unassembled WGS sequence"/>
</dbReference>
<organism evidence="1 2">
    <name type="scientific">Dentiscutata heterogama</name>
    <dbReference type="NCBI Taxonomy" id="1316150"/>
    <lineage>
        <taxon>Eukaryota</taxon>
        <taxon>Fungi</taxon>
        <taxon>Fungi incertae sedis</taxon>
        <taxon>Mucoromycota</taxon>
        <taxon>Glomeromycotina</taxon>
        <taxon>Glomeromycetes</taxon>
        <taxon>Diversisporales</taxon>
        <taxon>Gigasporaceae</taxon>
        <taxon>Dentiscutata</taxon>
    </lineage>
</organism>
<gene>
    <name evidence="1" type="ORF">DHETER_LOCUS10866</name>
</gene>
<feature type="non-terminal residue" evidence="1">
    <location>
        <position position="1"/>
    </location>
</feature>
<comment type="caution">
    <text evidence="1">The sequence shown here is derived from an EMBL/GenBank/DDBJ whole genome shotgun (WGS) entry which is preliminary data.</text>
</comment>
<evidence type="ECO:0000313" key="2">
    <source>
        <dbReference type="Proteomes" id="UP000789702"/>
    </source>
</evidence>
<keyword evidence="2" id="KW-1185">Reference proteome</keyword>
<name>A0ACA9P513_9GLOM</name>
<accession>A0ACA9P513</accession>
<evidence type="ECO:0000313" key="1">
    <source>
        <dbReference type="EMBL" id="CAG8685091.1"/>
    </source>
</evidence>
<proteinExistence type="predicted"/>
<feature type="non-terminal residue" evidence="1">
    <location>
        <position position="147"/>
    </location>
</feature>